<keyword evidence="1" id="KW-0732">Signal</keyword>
<sequence length="340" mass="37647">MSRKSGSSVFGQCWLAGLTLLMALLMSSVSAASENKQADQQAKKILMLLWRGETQADQAFKAKLESTIGGVQFTQIDVNQDRKQLTKALREQVSQFDQYDLVYVFGTSATRTVRHYAHDKVPLLFNMVSDPIGSDIVENFAEPPKGLTGVSDGVAVAYQVHLLQQLLPFKSLLVPYNPKERNAALYIKQLKPIARRLNIKLEIVRVSDNESRWQGFLKKLVKGEWQTDAVLIPQSSFLVSKTDTIKRLAGKYKMPVFTASASGIQLGALASVAPNLTHLGELAADKAIAILNGAAPETLPVERIERPGIIVNKKEWKKLGKPIATALRKKCRFDNDDICQ</sequence>
<keyword evidence="3" id="KW-1185">Reference proteome</keyword>
<name>A0A853HUY5_9GAMM</name>
<dbReference type="EMBL" id="JACCKB010000003">
    <property type="protein sequence ID" value="NYZ65063.1"/>
    <property type="molecule type" value="Genomic_DNA"/>
</dbReference>
<evidence type="ECO:0000313" key="3">
    <source>
        <dbReference type="Proteomes" id="UP000569732"/>
    </source>
</evidence>
<dbReference type="PANTHER" id="PTHR35271">
    <property type="entry name" value="ABC TRANSPORTER, SUBSTRATE-BINDING LIPOPROTEIN-RELATED"/>
    <property type="match status" value="1"/>
</dbReference>
<dbReference type="Proteomes" id="UP000569732">
    <property type="component" value="Unassembled WGS sequence"/>
</dbReference>
<dbReference type="CDD" id="cd06325">
    <property type="entry name" value="PBP1_ABC_unchar_transporter"/>
    <property type="match status" value="1"/>
</dbReference>
<dbReference type="PANTHER" id="PTHR35271:SF1">
    <property type="entry name" value="ABC TRANSPORTER, SUBSTRATE-BINDING LIPOPROTEIN"/>
    <property type="match status" value="1"/>
</dbReference>
<feature type="signal peptide" evidence="1">
    <location>
        <begin position="1"/>
        <end position="31"/>
    </location>
</feature>
<comment type="caution">
    <text evidence="2">The sequence shown here is derived from an EMBL/GenBank/DDBJ whole genome shotgun (WGS) entry which is preliminary data.</text>
</comment>
<dbReference type="RefSeq" id="WP_180567092.1">
    <property type="nucleotide sequence ID" value="NZ_JACCKB010000003.1"/>
</dbReference>
<dbReference type="Pfam" id="PF04392">
    <property type="entry name" value="ABC_sub_bind"/>
    <property type="match status" value="1"/>
</dbReference>
<feature type="chain" id="PRO_5032273821" evidence="1">
    <location>
        <begin position="32"/>
        <end position="340"/>
    </location>
</feature>
<dbReference type="AlphaFoldDB" id="A0A853HUY5"/>
<gene>
    <name evidence="2" type="ORF">H0A36_03515</name>
</gene>
<proteinExistence type="predicted"/>
<organism evidence="2 3">
    <name type="scientific">Spartinivicinus marinus</name>
    <dbReference type="NCBI Taxonomy" id="2994442"/>
    <lineage>
        <taxon>Bacteria</taxon>
        <taxon>Pseudomonadati</taxon>
        <taxon>Pseudomonadota</taxon>
        <taxon>Gammaproteobacteria</taxon>
        <taxon>Oceanospirillales</taxon>
        <taxon>Zooshikellaceae</taxon>
        <taxon>Spartinivicinus</taxon>
    </lineage>
</organism>
<reference evidence="2 3" key="1">
    <citation type="submission" date="2020-07" db="EMBL/GenBank/DDBJ databases">
        <title>Endozoicomonas sp. nov., isolated from sediment.</title>
        <authorList>
            <person name="Gu T."/>
        </authorList>
    </citation>
    <scope>NUCLEOTIDE SEQUENCE [LARGE SCALE GENOMIC DNA]</scope>
    <source>
        <strain evidence="2 3">SM1973</strain>
    </source>
</reference>
<dbReference type="Gene3D" id="3.40.50.2300">
    <property type="match status" value="2"/>
</dbReference>
<dbReference type="InterPro" id="IPR007487">
    <property type="entry name" value="ABC_transpt-TYRBP-like"/>
</dbReference>
<evidence type="ECO:0000256" key="1">
    <source>
        <dbReference type="SAM" id="SignalP"/>
    </source>
</evidence>
<accession>A0A853HUY5</accession>
<evidence type="ECO:0000313" key="2">
    <source>
        <dbReference type="EMBL" id="NYZ65063.1"/>
    </source>
</evidence>
<protein>
    <submittedName>
        <fullName evidence="2">ABC transporter substrate-binding protein</fullName>
    </submittedName>
</protein>